<feature type="compositionally biased region" description="Polar residues" evidence="1">
    <location>
        <begin position="82"/>
        <end position="95"/>
    </location>
</feature>
<feature type="region of interest" description="Disordered" evidence="1">
    <location>
        <begin position="1"/>
        <end position="110"/>
    </location>
</feature>
<feature type="compositionally biased region" description="Polar residues" evidence="1">
    <location>
        <begin position="326"/>
        <end position="337"/>
    </location>
</feature>
<feature type="compositionally biased region" description="Polar residues" evidence="1">
    <location>
        <begin position="1346"/>
        <end position="1357"/>
    </location>
</feature>
<feature type="compositionally biased region" description="Low complexity" evidence="1">
    <location>
        <begin position="1358"/>
        <end position="1373"/>
    </location>
</feature>
<feature type="compositionally biased region" description="Polar residues" evidence="1">
    <location>
        <begin position="1249"/>
        <end position="1269"/>
    </location>
</feature>
<feature type="compositionally biased region" description="Polar residues" evidence="1">
    <location>
        <begin position="433"/>
        <end position="443"/>
    </location>
</feature>
<feature type="region of interest" description="Disordered" evidence="1">
    <location>
        <begin position="1301"/>
        <end position="1528"/>
    </location>
</feature>
<name>A0A6A6R8H3_9PEZI</name>
<feature type="compositionally biased region" description="Low complexity" evidence="1">
    <location>
        <begin position="930"/>
        <end position="948"/>
    </location>
</feature>
<feature type="compositionally biased region" description="Low complexity" evidence="1">
    <location>
        <begin position="681"/>
        <end position="693"/>
    </location>
</feature>
<accession>A0A6A6R8H3</accession>
<feature type="compositionally biased region" description="Basic residues" evidence="1">
    <location>
        <begin position="1045"/>
        <end position="1056"/>
    </location>
</feature>
<feature type="compositionally biased region" description="Basic and acidic residues" evidence="1">
    <location>
        <begin position="68"/>
        <end position="80"/>
    </location>
</feature>
<feature type="compositionally biased region" description="Polar residues" evidence="1">
    <location>
        <begin position="988"/>
        <end position="1031"/>
    </location>
</feature>
<feature type="region of interest" description="Disordered" evidence="1">
    <location>
        <begin position="651"/>
        <end position="706"/>
    </location>
</feature>
<feature type="region of interest" description="Disordered" evidence="1">
    <location>
        <begin position="133"/>
        <end position="252"/>
    </location>
</feature>
<organism evidence="2 3">
    <name type="scientific">Lophium mytilinum</name>
    <dbReference type="NCBI Taxonomy" id="390894"/>
    <lineage>
        <taxon>Eukaryota</taxon>
        <taxon>Fungi</taxon>
        <taxon>Dikarya</taxon>
        <taxon>Ascomycota</taxon>
        <taxon>Pezizomycotina</taxon>
        <taxon>Dothideomycetes</taxon>
        <taxon>Pleosporomycetidae</taxon>
        <taxon>Mytilinidiales</taxon>
        <taxon>Mytilinidiaceae</taxon>
        <taxon>Lophium</taxon>
    </lineage>
</organism>
<feature type="compositionally biased region" description="Basic residues" evidence="1">
    <location>
        <begin position="556"/>
        <end position="573"/>
    </location>
</feature>
<feature type="compositionally biased region" description="Polar residues" evidence="1">
    <location>
        <begin position="1163"/>
        <end position="1184"/>
    </location>
</feature>
<proteinExistence type="predicted"/>
<sequence length="1623" mass="177767">MDDKSPTRKRIARRNGQLNAGGSGTGTSNDEKSKNMDGQSDSGDDTFERAVKTPLDPKPPRTAGRNHVVSERTRASRIEAQRPQSQPLRTVSPVSTRPFGSAAGTSRPFYPSGYTTPIPVPHNEFHVPSYMKPTEAHKRKAKPRVPKPSTLPPIITSNNVEGHPSQRTREDTQNPVTQLQKTLAQGGKDPKNVPPVRPNTSPGKLNITNGKEVVKDEEQTEPQTSLWGHTRNSDSFPVWSNGHSPRSSYHAPEDFVKPLRPALWAHPEASASKQPIHQDGKLESPRVYVYPSSQSDVQQRPSSVGIDKHDPPPPSFERPGPLNVNGFEQQGRISTLTPPRPTKENGIGPLPGSNTSTNIEESEELQSEEEDDELMNRVKRIKARHQEMQRIFDQLGNHPPVEDHREIPSIEENSVGEASPSIQAESPRKTPSLERNSVSQATPSSSSSSSFVTNPEDSPNVPRSMKEKEIQDEIYVDQGATYSVTKTFAASPGRSHSEEDDPGTHPARQSRPQSTDTVLYMPPSPQQPQPFTTNNESTDHYVAPIDLLAPALTGQSRHRRGGRPPQHINRRALRPLTISIPRAPSEPSSPPIWDIIDPSPLLSPSSSSPSSPRSSDRRYPSFGSGLWWLEPPIAISPTIYALRGLHRHRHPSLPSTPTTSSSTFPSLSEGPSPEASPSPPKSTSELESSLDSSAIPPPLHIHSHHEPSRVGLTGACTHCSQHCPRPEDPPEYLVPNAHTHMKIFILNLAFIRALAIMESDPIKVLSLMIYKALPIAQGIEDPIAEARCWYWIGKAEATRGEWGESLRALKKAMELGLAGKERYTEGREIQNLLDIVTRWYKAANAAADGEEEADDPLLGFSGAAKTEILRSEGVPGLLPPVGAIGYLRTNIENSRAKKEDIKRKTHEMDETRRNEVKDYLMGLEDSHVNGSYSPTPSQSSASGSSTVAPISSPELVQVSPDQPTYGGAVAIIDWNKSRQSSIGSDATTIANGQASGQSSNESAVTGTTLVNSGSSVGESKKANNNVQNSLPSLMKASIEPEISRARPRYTRVRKWRSSSSSGSSEGRERRKLEHEHGRKEPPSIEWEHASLHPGSGKSGLVSVPNGQHEPNWETVTEAQKEDTISEEGEGSDTGSINSSKTVTASEKTSPTTARINKLFMGSDTESIAGSGASPSDETSQQVEPTTGLVPSFSEPGRIASWQKGVYRKPKPLDISISQSTESPLADYPIVGRTQTPNTLFPPFDHSYSPPRTANGTPHTPQALTPSQTMPPGWTGSVPQGQAILLGQVGSQLLVASRVHPQNGWLSRPPRRPLRPNSSSQPPNSAPLPESDSHSTMLQGQEDLTRRQTLPSSLESQDVTPSEVPTSPSSVSTTFNISDLDDLSPPLRRTSYQLQREGEERQQLRELLSSPPASDISTNASGSEAGSLSDTDESDQNIQELIYPGAGAGRARRTSLAPIVTTPRPKGRHAIVSLESSPNSPIMGIVDLEPELHWEPPDETRASPLAHLNRSGDRDRDRNRNRSRPGPEPIRLTYRQLDRIATIYYEQNERMVMEDLNHLVRSGRDLAKYQYDENKVRDRGYLTDWDWNELQLAGPEELYLMVKAYGDIRHGLETRLRQLEDASP</sequence>
<feature type="compositionally biased region" description="Low complexity" evidence="1">
    <location>
        <begin position="652"/>
        <end position="673"/>
    </location>
</feature>
<feature type="compositionally biased region" description="Low complexity" evidence="1">
    <location>
        <begin position="591"/>
        <end position="613"/>
    </location>
</feature>
<evidence type="ECO:0000313" key="3">
    <source>
        <dbReference type="Proteomes" id="UP000799750"/>
    </source>
</evidence>
<feature type="compositionally biased region" description="Polar residues" evidence="1">
    <location>
        <begin position="1132"/>
        <end position="1154"/>
    </location>
</feature>
<keyword evidence="3" id="KW-1185">Reference proteome</keyword>
<reference evidence="2" key="1">
    <citation type="journal article" date="2020" name="Stud. Mycol.">
        <title>101 Dothideomycetes genomes: a test case for predicting lifestyles and emergence of pathogens.</title>
        <authorList>
            <person name="Haridas S."/>
            <person name="Albert R."/>
            <person name="Binder M."/>
            <person name="Bloem J."/>
            <person name="Labutti K."/>
            <person name="Salamov A."/>
            <person name="Andreopoulos B."/>
            <person name="Baker S."/>
            <person name="Barry K."/>
            <person name="Bills G."/>
            <person name="Bluhm B."/>
            <person name="Cannon C."/>
            <person name="Castanera R."/>
            <person name="Culley D."/>
            <person name="Daum C."/>
            <person name="Ezra D."/>
            <person name="Gonzalez J."/>
            <person name="Henrissat B."/>
            <person name="Kuo A."/>
            <person name="Liang C."/>
            <person name="Lipzen A."/>
            <person name="Lutzoni F."/>
            <person name="Magnuson J."/>
            <person name="Mondo S."/>
            <person name="Nolan M."/>
            <person name="Ohm R."/>
            <person name="Pangilinan J."/>
            <person name="Park H.-J."/>
            <person name="Ramirez L."/>
            <person name="Alfaro M."/>
            <person name="Sun H."/>
            <person name="Tritt A."/>
            <person name="Yoshinaga Y."/>
            <person name="Zwiers L.-H."/>
            <person name="Turgeon B."/>
            <person name="Goodwin S."/>
            <person name="Spatafora J."/>
            <person name="Crous P."/>
            <person name="Grigoriev I."/>
        </authorList>
    </citation>
    <scope>NUCLEOTIDE SEQUENCE</scope>
    <source>
        <strain evidence="2">CBS 269.34</strain>
    </source>
</reference>
<evidence type="ECO:0000313" key="2">
    <source>
        <dbReference type="EMBL" id="KAF2501105.1"/>
    </source>
</evidence>
<feature type="region of interest" description="Disordered" evidence="1">
    <location>
        <begin position="553"/>
        <end position="617"/>
    </location>
</feature>
<gene>
    <name evidence="2" type="ORF">BU16DRAFT_190576</name>
</gene>
<dbReference type="EMBL" id="MU004182">
    <property type="protein sequence ID" value="KAF2501105.1"/>
    <property type="molecule type" value="Genomic_DNA"/>
</dbReference>
<protein>
    <submittedName>
        <fullName evidence="2">Uncharacterized protein</fullName>
    </submittedName>
</protein>
<dbReference type="OrthoDB" id="3801492at2759"/>
<feature type="compositionally biased region" description="Basic and acidic residues" evidence="1">
    <location>
        <begin position="1509"/>
        <end position="1519"/>
    </location>
</feature>
<feature type="compositionally biased region" description="Polar residues" evidence="1">
    <location>
        <begin position="173"/>
        <end position="183"/>
    </location>
</feature>
<evidence type="ECO:0000256" key="1">
    <source>
        <dbReference type="SAM" id="MobiDB-lite"/>
    </source>
</evidence>
<feature type="region of interest" description="Disordered" evidence="1">
    <location>
        <begin position="988"/>
        <end position="1204"/>
    </location>
</feature>
<feature type="compositionally biased region" description="Basic and acidic residues" evidence="1">
    <location>
        <begin position="1489"/>
        <end position="1500"/>
    </location>
</feature>
<feature type="compositionally biased region" description="Low complexity" evidence="1">
    <location>
        <begin position="1314"/>
        <end position="1328"/>
    </location>
</feature>
<feature type="region of interest" description="Disordered" evidence="1">
    <location>
        <begin position="1217"/>
        <end position="1279"/>
    </location>
</feature>
<feature type="compositionally biased region" description="Polar residues" evidence="1">
    <location>
        <begin position="1410"/>
        <end position="1428"/>
    </location>
</feature>
<feature type="region of interest" description="Disordered" evidence="1">
    <location>
        <begin position="268"/>
        <end position="538"/>
    </location>
</feature>
<feature type="compositionally biased region" description="Polar residues" evidence="1">
    <location>
        <begin position="198"/>
        <end position="209"/>
    </location>
</feature>
<feature type="compositionally biased region" description="Acidic residues" evidence="1">
    <location>
        <begin position="360"/>
        <end position="373"/>
    </location>
</feature>
<feature type="compositionally biased region" description="Polar residues" evidence="1">
    <location>
        <begin position="291"/>
        <end position="302"/>
    </location>
</feature>
<feature type="region of interest" description="Disordered" evidence="1">
    <location>
        <begin position="925"/>
        <end position="948"/>
    </location>
</feature>
<dbReference type="Proteomes" id="UP000799750">
    <property type="component" value="Unassembled WGS sequence"/>
</dbReference>
<feature type="compositionally biased region" description="Basic and acidic residues" evidence="1">
    <location>
        <begin position="1065"/>
        <end position="1090"/>
    </location>
</feature>